<organism evidence="1 2">
    <name type="scientific">Amblyomma americanum</name>
    <name type="common">Lone star tick</name>
    <dbReference type="NCBI Taxonomy" id="6943"/>
    <lineage>
        <taxon>Eukaryota</taxon>
        <taxon>Metazoa</taxon>
        <taxon>Ecdysozoa</taxon>
        <taxon>Arthropoda</taxon>
        <taxon>Chelicerata</taxon>
        <taxon>Arachnida</taxon>
        <taxon>Acari</taxon>
        <taxon>Parasitiformes</taxon>
        <taxon>Ixodida</taxon>
        <taxon>Ixodoidea</taxon>
        <taxon>Ixodidae</taxon>
        <taxon>Amblyomminae</taxon>
        <taxon>Amblyomma</taxon>
    </lineage>
</organism>
<dbReference type="EMBL" id="JARKHS020020582">
    <property type="protein sequence ID" value="KAK8770779.1"/>
    <property type="molecule type" value="Genomic_DNA"/>
</dbReference>
<reference evidence="1 2" key="1">
    <citation type="journal article" date="2023" name="Arcadia Sci">
        <title>De novo assembly of a long-read Amblyomma americanum tick genome.</title>
        <authorList>
            <person name="Chou S."/>
            <person name="Poskanzer K.E."/>
            <person name="Rollins M."/>
            <person name="Thuy-Boun P.S."/>
        </authorList>
    </citation>
    <scope>NUCLEOTIDE SEQUENCE [LARGE SCALE GENOMIC DNA]</scope>
    <source>
        <strain evidence="1">F_SG_1</strain>
        <tissue evidence="1">Salivary glands</tissue>
    </source>
</reference>
<gene>
    <name evidence="1" type="ORF">V5799_012757</name>
</gene>
<sequence length="98" mass="11454">MSSSRSAAPKIPRWNPVSLHSRSCIRFDHVESRQKEIINLFKCIMARASAELQDQLKELKPKLYCTDYYIVVKKVCRLKPFVSKHIWKQMCSAENIKA</sequence>
<comment type="caution">
    <text evidence="1">The sequence shown here is derived from an EMBL/GenBank/DDBJ whole genome shotgun (WGS) entry which is preliminary data.</text>
</comment>
<protein>
    <submittedName>
        <fullName evidence="1">Uncharacterized protein</fullName>
    </submittedName>
</protein>
<dbReference type="Gene3D" id="1.10.150.440">
    <property type="match status" value="1"/>
</dbReference>
<evidence type="ECO:0000313" key="1">
    <source>
        <dbReference type="EMBL" id="KAK8770779.1"/>
    </source>
</evidence>
<dbReference type="AlphaFoldDB" id="A0AAQ4E7R4"/>
<dbReference type="Proteomes" id="UP001321473">
    <property type="component" value="Unassembled WGS sequence"/>
</dbReference>
<proteinExistence type="predicted"/>
<accession>A0AAQ4E7R4</accession>
<name>A0AAQ4E7R4_AMBAM</name>
<keyword evidence="2" id="KW-1185">Reference proteome</keyword>
<evidence type="ECO:0000313" key="2">
    <source>
        <dbReference type="Proteomes" id="UP001321473"/>
    </source>
</evidence>